<name>A0A0F9PAP2_9ZZZZ</name>
<evidence type="ECO:0000313" key="1">
    <source>
        <dbReference type="EMBL" id="KKN21592.1"/>
    </source>
</evidence>
<dbReference type="AlphaFoldDB" id="A0A0F9PAP2"/>
<sequence>MAKLVDFYNIRPQEIEVGNVMASTVTCHIGHIDVETCTAYIRCYRGKYPADVSDEYIPQGSPLVNDSVAVARILFPVLNAFENVEFL</sequence>
<reference evidence="1" key="1">
    <citation type="journal article" date="2015" name="Nature">
        <title>Complex archaea that bridge the gap between prokaryotes and eukaryotes.</title>
        <authorList>
            <person name="Spang A."/>
            <person name="Saw J.H."/>
            <person name="Jorgensen S.L."/>
            <person name="Zaremba-Niedzwiedzka K."/>
            <person name="Martijn J."/>
            <person name="Lind A.E."/>
            <person name="van Eijk R."/>
            <person name="Schleper C."/>
            <person name="Guy L."/>
            <person name="Ettema T.J."/>
        </authorList>
    </citation>
    <scope>NUCLEOTIDE SEQUENCE</scope>
</reference>
<protein>
    <submittedName>
        <fullName evidence="1">Uncharacterized protein</fullName>
    </submittedName>
</protein>
<gene>
    <name evidence="1" type="ORF">LCGC14_0923670</name>
</gene>
<comment type="caution">
    <text evidence="1">The sequence shown here is derived from an EMBL/GenBank/DDBJ whole genome shotgun (WGS) entry which is preliminary data.</text>
</comment>
<proteinExistence type="predicted"/>
<organism evidence="1">
    <name type="scientific">marine sediment metagenome</name>
    <dbReference type="NCBI Taxonomy" id="412755"/>
    <lineage>
        <taxon>unclassified sequences</taxon>
        <taxon>metagenomes</taxon>
        <taxon>ecological metagenomes</taxon>
    </lineage>
</organism>
<accession>A0A0F9PAP2</accession>
<dbReference type="EMBL" id="LAZR01003133">
    <property type="protein sequence ID" value="KKN21592.1"/>
    <property type="molecule type" value="Genomic_DNA"/>
</dbReference>